<gene>
    <name evidence="1" type="ORF">Cvel_7372</name>
</gene>
<proteinExistence type="predicted"/>
<protein>
    <submittedName>
        <fullName evidence="1">Uncharacterized protein</fullName>
    </submittedName>
</protein>
<name>A0A0G4HLN9_9ALVE</name>
<dbReference type="VEuPathDB" id="CryptoDB:Cvel_7372"/>
<evidence type="ECO:0000313" key="1">
    <source>
        <dbReference type="EMBL" id="CEM45017.1"/>
    </source>
</evidence>
<dbReference type="EMBL" id="CDMZ01003076">
    <property type="protein sequence ID" value="CEM45017.1"/>
    <property type="molecule type" value="Genomic_DNA"/>
</dbReference>
<dbReference type="AlphaFoldDB" id="A0A0G4HLN9"/>
<organism evidence="1">
    <name type="scientific">Chromera velia CCMP2878</name>
    <dbReference type="NCBI Taxonomy" id="1169474"/>
    <lineage>
        <taxon>Eukaryota</taxon>
        <taxon>Sar</taxon>
        <taxon>Alveolata</taxon>
        <taxon>Colpodellida</taxon>
        <taxon>Chromeraceae</taxon>
        <taxon>Chromera</taxon>
    </lineage>
</organism>
<sequence length="68" mass="7448">MNPYGRSGGLVAELNVWIGGVGEKAYMSGESYKPLEAPLPEGEIVEYITTCLITLHDVPYMIFPKTLS</sequence>
<reference evidence="1" key="1">
    <citation type="submission" date="2014-11" db="EMBL/GenBank/DDBJ databases">
        <authorList>
            <person name="Otto D Thomas"/>
            <person name="Naeem Raeece"/>
        </authorList>
    </citation>
    <scope>NUCLEOTIDE SEQUENCE</scope>
</reference>
<accession>A0A0G4HLN9</accession>